<dbReference type="Proteomes" id="UP000242877">
    <property type="component" value="Unassembled WGS sequence"/>
</dbReference>
<feature type="compositionally biased region" description="Polar residues" evidence="1">
    <location>
        <begin position="172"/>
        <end position="198"/>
    </location>
</feature>
<feature type="compositionally biased region" description="Low complexity" evidence="1">
    <location>
        <begin position="161"/>
        <end position="171"/>
    </location>
</feature>
<feature type="region of interest" description="Disordered" evidence="1">
    <location>
        <begin position="144"/>
        <end position="237"/>
    </location>
</feature>
<organism evidence="2 3">
    <name type="scientific">Ascosphaera apis ARSEF 7405</name>
    <dbReference type="NCBI Taxonomy" id="392613"/>
    <lineage>
        <taxon>Eukaryota</taxon>
        <taxon>Fungi</taxon>
        <taxon>Dikarya</taxon>
        <taxon>Ascomycota</taxon>
        <taxon>Pezizomycotina</taxon>
        <taxon>Eurotiomycetes</taxon>
        <taxon>Eurotiomycetidae</taxon>
        <taxon>Onygenales</taxon>
        <taxon>Ascosphaeraceae</taxon>
        <taxon>Ascosphaera</taxon>
    </lineage>
</organism>
<name>A0A168AHU6_9EURO</name>
<feature type="compositionally biased region" description="Low complexity" evidence="1">
    <location>
        <begin position="58"/>
        <end position="77"/>
    </location>
</feature>
<feature type="compositionally biased region" description="Gly residues" evidence="1">
    <location>
        <begin position="213"/>
        <end position="225"/>
    </location>
</feature>
<evidence type="ECO:0000313" key="2">
    <source>
        <dbReference type="EMBL" id="KZZ93944.1"/>
    </source>
</evidence>
<proteinExistence type="predicted"/>
<dbReference type="PANTHER" id="PTHR38119:SF1">
    <property type="entry name" value="BTB DOMAIN-CONTAINING PROTEIN"/>
    <property type="match status" value="1"/>
</dbReference>
<reference evidence="2 3" key="1">
    <citation type="journal article" date="2016" name="Genome Biol. Evol.">
        <title>Divergent and convergent evolution of fungal pathogenicity.</title>
        <authorList>
            <person name="Shang Y."/>
            <person name="Xiao G."/>
            <person name="Zheng P."/>
            <person name="Cen K."/>
            <person name="Zhan S."/>
            <person name="Wang C."/>
        </authorList>
    </citation>
    <scope>NUCLEOTIDE SEQUENCE [LARGE SCALE GENOMIC DNA]</scope>
    <source>
        <strain evidence="2 3">ARSEF 7405</strain>
    </source>
</reference>
<dbReference type="AlphaFoldDB" id="A0A168AHU6"/>
<evidence type="ECO:0000313" key="3">
    <source>
        <dbReference type="Proteomes" id="UP000242877"/>
    </source>
</evidence>
<dbReference type="PANTHER" id="PTHR38119">
    <property type="entry name" value="BTB DOMAIN-CONTAINING PROTEIN-RELATED"/>
    <property type="match status" value="1"/>
</dbReference>
<protein>
    <submittedName>
        <fullName evidence="2">Uncharacterized protein</fullName>
    </submittedName>
</protein>
<feature type="region of interest" description="Disordered" evidence="1">
    <location>
        <begin position="58"/>
        <end position="86"/>
    </location>
</feature>
<dbReference type="OrthoDB" id="5280838at2759"/>
<accession>A0A168AHU6</accession>
<sequence>MVSRPEGSSHPTAAPTITTAAAGSAISAASASHGVNVATVSPSPLNTLKSTTSSHLSSFTTISRSQQQRSRGHSVSSHLAPGPSLFQVPSQSNDFPVFNDTGDVEIVIASPRSSRTEQRYLLHQLILSQCSSFFRNSLSSKDGLHDISEAPSPPRSHSHARIQAQSRSQSQLHTYPQLQAHPQSQLKSQYSLQRTSRPVQLPIAPSVPESGNCGSGNVNGNGNGNDGAASLHRESSWRFRRRRTKSNPEDLFTNLPVRGTYRKKTRWRFELDWESCKGDDEAVPVLVQRIPQQRPSSISLPLLSEDQPVVPQPNISTKPHTPRRGFFRTIAKLTSFYSSSPDLKHTAAVDAARGSDQGAGGGGGSGGANGAASIGLSYLNDRRAIDPTLRDYDNLFRAFYNHPPRLNTEHIGTAYQECKSLLHLADMYDALAVVAPRVDHHLLSFSSRLFKHISEHPLSYLKLGYLAKSKVIFREAMVHLVGQWPEVNLPTHRTKLPAEVLELISLKVEDLGEAIVRAENRLLSLTLSTSLPSVGDVNASLDFLAESVFRQWLIQSLRSESPPDPSEQKHQQQQHKIDALEDWSRPNFTSAGRTFRLLAAPGPECYLGRKELKQFFKHFGAKSAASQGPFHGRENFHHFQERIHKLRLKARAVVMPLTQSQLEMDASVSQAGGSCWPYLTCTVIEDDDLPWNMHNDRYGSTLRS</sequence>
<comment type="caution">
    <text evidence="2">The sequence shown here is derived from an EMBL/GenBank/DDBJ whole genome shotgun (WGS) entry which is preliminary data.</text>
</comment>
<dbReference type="EMBL" id="AZGZ01000007">
    <property type="protein sequence ID" value="KZZ93944.1"/>
    <property type="molecule type" value="Genomic_DNA"/>
</dbReference>
<evidence type="ECO:0000256" key="1">
    <source>
        <dbReference type="SAM" id="MobiDB-lite"/>
    </source>
</evidence>
<gene>
    <name evidence="2" type="ORF">AAP_02037</name>
</gene>
<keyword evidence="3" id="KW-1185">Reference proteome</keyword>
<dbReference type="VEuPathDB" id="FungiDB:AAP_02037"/>